<protein>
    <submittedName>
        <fullName evidence="1">Uncharacterized protein</fullName>
    </submittedName>
</protein>
<proteinExistence type="predicted"/>
<dbReference type="EMBL" id="BCNV01000001">
    <property type="protein sequence ID" value="GAS81013.1"/>
    <property type="molecule type" value="Genomic_DNA"/>
</dbReference>
<accession>A0A100VJK8</accession>
<dbReference type="AlphaFoldDB" id="A0A100VJK8"/>
<name>A0A100VJK8_PAEAM</name>
<reference evidence="2" key="2">
    <citation type="submission" date="2016-01" db="EMBL/GenBank/DDBJ databases">
        <title>Draft Genome Sequence of Paenibacillus amylolyticus Heshi-A3 that Was Isolated from Fermented Rice Bran with Aging Salted Mackerel, Which Was Named Heshiko as Traditional Fermented Seafood in Japan.</title>
        <authorList>
            <person name="Akuzawa S."/>
            <person name="Nakagawa J."/>
            <person name="Kanekatsu T."/>
            <person name="Kubota E."/>
            <person name="Ohtake R."/>
            <person name="Suzuki T."/>
            <person name="Kanesaki Y."/>
        </authorList>
    </citation>
    <scope>NUCLEOTIDE SEQUENCE [LARGE SCALE GENOMIC DNA]</scope>
    <source>
        <strain evidence="2">Heshi-A3</strain>
    </source>
</reference>
<reference evidence="1 2" key="1">
    <citation type="journal article" date="2016" name="Genome Announc.">
        <title>Draft Genome Sequence of Paenibacillus amylolyticus Heshi-A3, Isolated from Fermented Rice Bran in a Japanese Fermented Seafood Dish.</title>
        <authorList>
            <person name="Akuzawa S."/>
            <person name="Nagaoka J."/>
            <person name="Kanekatsu M."/>
            <person name="Kubota E."/>
            <person name="Ohtake R."/>
            <person name="Suzuki T."/>
            <person name="Kanesaki Y."/>
        </authorList>
    </citation>
    <scope>NUCLEOTIDE SEQUENCE [LARGE SCALE GENOMIC DNA]</scope>
    <source>
        <strain evidence="1 2">Heshi-A3</strain>
    </source>
</reference>
<dbReference type="Proteomes" id="UP000069697">
    <property type="component" value="Unassembled WGS sequence"/>
</dbReference>
<organism evidence="1 2">
    <name type="scientific">Paenibacillus amylolyticus</name>
    <dbReference type="NCBI Taxonomy" id="1451"/>
    <lineage>
        <taxon>Bacteria</taxon>
        <taxon>Bacillati</taxon>
        <taxon>Bacillota</taxon>
        <taxon>Bacilli</taxon>
        <taxon>Bacillales</taxon>
        <taxon>Paenibacillaceae</taxon>
        <taxon>Paenibacillus</taxon>
    </lineage>
</organism>
<gene>
    <name evidence="1" type="ORF">PAHA3_1087</name>
</gene>
<sequence>MLSYNISFFEFGIYYNKKKALSFLKDGPFCVFSANYEFFRKCSGPNQKYVNTLPDCS</sequence>
<comment type="caution">
    <text evidence="1">The sequence shown here is derived from an EMBL/GenBank/DDBJ whole genome shotgun (WGS) entry which is preliminary data.</text>
</comment>
<evidence type="ECO:0000313" key="1">
    <source>
        <dbReference type="EMBL" id="GAS81013.1"/>
    </source>
</evidence>
<evidence type="ECO:0000313" key="2">
    <source>
        <dbReference type="Proteomes" id="UP000069697"/>
    </source>
</evidence>